<dbReference type="AlphaFoldDB" id="A0A2W5ACI6"/>
<keyword evidence="2" id="KW-0238">DNA-binding</keyword>
<evidence type="ECO:0000313" key="6">
    <source>
        <dbReference type="Proteomes" id="UP000249066"/>
    </source>
</evidence>
<dbReference type="GO" id="GO:0005829">
    <property type="term" value="C:cytosol"/>
    <property type="evidence" value="ECO:0007669"/>
    <property type="project" value="TreeGrafter"/>
</dbReference>
<evidence type="ECO:0000256" key="3">
    <source>
        <dbReference type="ARBA" id="ARBA00023163"/>
    </source>
</evidence>
<evidence type="ECO:0000256" key="1">
    <source>
        <dbReference type="ARBA" id="ARBA00023015"/>
    </source>
</evidence>
<evidence type="ECO:0000256" key="2">
    <source>
        <dbReference type="ARBA" id="ARBA00023125"/>
    </source>
</evidence>
<dbReference type="Proteomes" id="UP000249066">
    <property type="component" value="Unassembled WGS sequence"/>
</dbReference>
<dbReference type="PROSITE" id="PS00519">
    <property type="entry name" value="HTH_ASNC_1"/>
    <property type="match status" value="1"/>
</dbReference>
<comment type="caution">
    <text evidence="5">The sequence shown here is derived from an EMBL/GenBank/DDBJ whole genome shotgun (WGS) entry which is preliminary data.</text>
</comment>
<dbReference type="InterPro" id="IPR019885">
    <property type="entry name" value="Tscrpt_reg_HTH_AsnC-type_CS"/>
</dbReference>
<dbReference type="PRINTS" id="PR00033">
    <property type="entry name" value="HTHASNC"/>
</dbReference>
<feature type="domain" description="HTH asnC-type" evidence="4">
    <location>
        <begin position="1"/>
        <end position="58"/>
    </location>
</feature>
<keyword evidence="1" id="KW-0805">Transcription regulation</keyword>
<dbReference type="Gene3D" id="1.10.10.10">
    <property type="entry name" value="Winged helix-like DNA-binding domain superfamily/Winged helix DNA-binding domain"/>
    <property type="match status" value="1"/>
</dbReference>
<gene>
    <name evidence="5" type="ORF">DI623_04835</name>
</gene>
<name>A0A2W5ACI6_9SPHN</name>
<organism evidence="5 6">
    <name type="scientific">Sphingomonas sanxanigenens</name>
    <dbReference type="NCBI Taxonomy" id="397260"/>
    <lineage>
        <taxon>Bacteria</taxon>
        <taxon>Pseudomonadati</taxon>
        <taxon>Pseudomonadota</taxon>
        <taxon>Alphaproteobacteria</taxon>
        <taxon>Sphingomonadales</taxon>
        <taxon>Sphingomonadaceae</taxon>
        <taxon>Sphingomonas</taxon>
    </lineage>
</organism>
<dbReference type="SMART" id="SM00344">
    <property type="entry name" value="HTH_ASNC"/>
    <property type="match status" value="1"/>
</dbReference>
<sequence length="144" mass="16121">MKILHTLVGDGRISWRDLSDRIGLSLTPTLRRVRRLEASGYIEGYTALLDEQRLVGSLSAFVSVTLEKQSEETLGTFEEQIALLDEVTSCFMMTGSFDYLVRVVVRDLDHYQGLVTKLARIPNVAHINSSFALKAIVRRPGVPI</sequence>
<dbReference type="SUPFAM" id="SSF54909">
    <property type="entry name" value="Dimeric alpha+beta barrel"/>
    <property type="match status" value="1"/>
</dbReference>
<dbReference type="Pfam" id="PF01037">
    <property type="entry name" value="AsnC_trans_reg"/>
    <property type="match status" value="1"/>
</dbReference>
<evidence type="ECO:0000313" key="5">
    <source>
        <dbReference type="EMBL" id="PZO90986.1"/>
    </source>
</evidence>
<dbReference type="InterPro" id="IPR000485">
    <property type="entry name" value="AsnC-type_HTH_dom"/>
</dbReference>
<dbReference type="InterPro" id="IPR036390">
    <property type="entry name" value="WH_DNA-bd_sf"/>
</dbReference>
<dbReference type="InterPro" id="IPR036388">
    <property type="entry name" value="WH-like_DNA-bd_sf"/>
</dbReference>
<dbReference type="PROSITE" id="PS50956">
    <property type="entry name" value="HTH_ASNC_2"/>
    <property type="match status" value="1"/>
</dbReference>
<dbReference type="InterPro" id="IPR019888">
    <property type="entry name" value="Tscrpt_reg_AsnC-like"/>
</dbReference>
<keyword evidence="3" id="KW-0804">Transcription</keyword>
<dbReference type="GO" id="GO:0043200">
    <property type="term" value="P:response to amino acid"/>
    <property type="evidence" value="ECO:0007669"/>
    <property type="project" value="TreeGrafter"/>
</dbReference>
<proteinExistence type="predicted"/>
<dbReference type="InterPro" id="IPR019887">
    <property type="entry name" value="Tscrpt_reg_AsnC/Lrp_C"/>
</dbReference>
<dbReference type="Gene3D" id="3.30.70.920">
    <property type="match status" value="1"/>
</dbReference>
<evidence type="ECO:0000259" key="4">
    <source>
        <dbReference type="PROSITE" id="PS50956"/>
    </source>
</evidence>
<accession>A0A2W5ACI6</accession>
<dbReference type="EMBL" id="QFNN01000017">
    <property type="protein sequence ID" value="PZO90986.1"/>
    <property type="molecule type" value="Genomic_DNA"/>
</dbReference>
<dbReference type="InterPro" id="IPR011008">
    <property type="entry name" value="Dimeric_a/b-barrel"/>
</dbReference>
<dbReference type="PANTHER" id="PTHR30154:SF34">
    <property type="entry name" value="TRANSCRIPTIONAL REGULATOR AZLB"/>
    <property type="match status" value="1"/>
</dbReference>
<protein>
    <submittedName>
        <fullName evidence="5">ArsR family transcriptional regulator</fullName>
    </submittedName>
</protein>
<reference evidence="5 6" key="1">
    <citation type="submission" date="2017-08" db="EMBL/GenBank/DDBJ databases">
        <title>Infants hospitalized years apart are colonized by the same room-sourced microbial strains.</title>
        <authorList>
            <person name="Brooks B."/>
            <person name="Olm M.R."/>
            <person name="Firek B.A."/>
            <person name="Baker R."/>
            <person name="Thomas B.C."/>
            <person name="Morowitz M.J."/>
            <person name="Banfield J.F."/>
        </authorList>
    </citation>
    <scope>NUCLEOTIDE SEQUENCE [LARGE SCALE GENOMIC DNA]</scope>
    <source>
        <strain evidence="5">S2_018_000_R2_101</strain>
    </source>
</reference>
<dbReference type="SUPFAM" id="SSF46785">
    <property type="entry name" value="Winged helix' DNA-binding domain"/>
    <property type="match status" value="1"/>
</dbReference>
<dbReference type="PANTHER" id="PTHR30154">
    <property type="entry name" value="LEUCINE-RESPONSIVE REGULATORY PROTEIN"/>
    <property type="match status" value="1"/>
</dbReference>
<dbReference type="GO" id="GO:0043565">
    <property type="term" value="F:sequence-specific DNA binding"/>
    <property type="evidence" value="ECO:0007669"/>
    <property type="project" value="InterPro"/>
</dbReference>
<dbReference type="Pfam" id="PF13412">
    <property type="entry name" value="HTH_24"/>
    <property type="match status" value="1"/>
</dbReference>